<proteinExistence type="predicted"/>
<protein>
    <submittedName>
        <fullName evidence="3">Uncharacterized protein LOC109472429</fullName>
    </submittedName>
</protein>
<feature type="compositionally biased region" description="Basic and acidic residues" evidence="1">
    <location>
        <begin position="75"/>
        <end position="89"/>
    </location>
</feature>
<accession>A0A6P4ZDM1</accession>
<evidence type="ECO:0000256" key="1">
    <source>
        <dbReference type="SAM" id="MobiDB-lite"/>
    </source>
</evidence>
<dbReference type="RefSeq" id="XP_019627756.1">
    <property type="nucleotide sequence ID" value="XM_019772197.1"/>
</dbReference>
<sequence length="283" mass="32459">MGTKRENVIFAGIEVQPPDEESYKSKVFLIACTADLQAKALVMNMKQHNGKCGCPKCKQPGTHIGHKQQWPYQVHDPKGPRRTHEETKAHAAAASDTGKDVCGIKNPSSWLTAVPHFDIVEGMAIDYMHGALLGVAKRMISYWFSETSTNKHKDWYCGNSKHEIDYMLENIKPPMEIHRRPRSITGHLQHWKASKFRAWLLYYSLPIMVHFLDPKYYEHYALFVMAQHILLQQSITEDDVDRAEQLLLQFVSQFESLYGVQEVVCNVHSLVHYADNVRELGPL</sequence>
<gene>
    <name evidence="3" type="primary">LOC109472429</name>
</gene>
<feature type="region of interest" description="Disordered" evidence="1">
    <location>
        <begin position="71"/>
        <end position="94"/>
    </location>
</feature>
<reference evidence="3" key="1">
    <citation type="submission" date="2025-08" db="UniProtKB">
        <authorList>
            <consortium name="RefSeq"/>
        </authorList>
    </citation>
    <scope>IDENTIFICATION</scope>
    <source>
        <tissue evidence="3">Gonad</tissue>
    </source>
</reference>
<dbReference type="GeneID" id="109472429"/>
<dbReference type="KEGG" id="bbel:109472429"/>
<dbReference type="AlphaFoldDB" id="A0A6P4ZDM1"/>
<name>A0A6P4ZDM1_BRABE</name>
<dbReference type="PANTHER" id="PTHR46579:SF1">
    <property type="entry name" value="F5_8 TYPE C DOMAIN-CONTAINING PROTEIN"/>
    <property type="match status" value="1"/>
</dbReference>
<evidence type="ECO:0000313" key="2">
    <source>
        <dbReference type="Proteomes" id="UP000515135"/>
    </source>
</evidence>
<dbReference type="OrthoDB" id="774873at2759"/>
<keyword evidence="2" id="KW-1185">Reference proteome</keyword>
<dbReference type="Proteomes" id="UP000515135">
    <property type="component" value="Unplaced"/>
</dbReference>
<evidence type="ECO:0000313" key="3">
    <source>
        <dbReference type="RefSeq" id="XP_019627756.1"/>
    </source>
</evidence>
<organism evidence="2 3">
    <name type="scientific">Branchiostoma belcheri</name>
    <name type="common">Amphioxus</name>
    <dbReference type="NCBI Taxonomy" id="7741"/>
    <lineage>
        <taxon>Eukaryota</taxon>
        <taxon>Metazoa</taxon>
        <taxon>Chordata</taxon>
        <taxon>Cephalochordata</taxon>
        <taxon>Leptocardii</taxon>
        <taxon>Amphioxiformes</taxon>
        <taxon>Branchiostomatidae</taxon>
        <taxon>Branchiostoma</taxon>
    </lineage>
</organism>
<dbReference type="PANTHER" id="PTHR46579">
    <property type="entry name" value="F5/8 TYPE C DOMAIN-CONTAINING PROTEIN-RELATED"/>
    <property type="match status" value="1"/>
</dbReference>